<evidence type="ECO:0008006" key="12">
    <source>
        <dbReference type="Google" id="ProtNLM"/>
    </source>
</evidence>
<evidence type="ECO:0000256" key="1">
    <source>
        <dbReference type="ARBA" id="ARBA00004123"/>
    </source>
</evidence>
<feature type="region of interest" description="Disordered" evidence="6">
    <location>
        <begin position="1"/>
        <end position="35"/>
    </location>
</feature>
<dbReference type="Pfam" id="PF10404">
    <property type="entry name" value="BHD_2"/>
    <property type="match status" value="1"/>
</dbReference>
<dbReference type="GO" id="GO:0005737">
    <property type="term" value="C:cytoplasm"/>
    <property type="evidence" value="ECO:0007669"/>
    <property type="project" value="TreeGrafter"/>
</dbReference>
<evidence type="ECO:0000259" key="7">
    <source>
        <dbReference type="SMART" id="SM01030"/>
    </source>
</evidence>
<comment type="similarity">
    <text evidence="2">Belongs to the XPC family.</text>
</comment>
<evidence type="ECO:0000256" key="2">
    <source>
        <dbReference type="ARBA" id="ARBA00009525"/>
    </source>
</evidence>
<accession>A0A9W8IG97</accession>
<dbReference type="PANTHER" id="PTHR12135">
    <property type="entry name" value="DNA REPAIR PROTEIN XP-C / RAD4"/>
    <property type="match status" value="1"/>
</dbReference>
<dbReference type="Gene3D" id="3.30.70.2460">
    <property type="entry name" value="Rad4, beta-hairpin domain BHD3"/>
    <property type="match status" value="1"/>
</dbReference>
<keyword evidence="11" id="KW-1185">Reference proteome</keyword>
<comment type="subcellular location">
    <subcellularLocation>
        <location evidence="1">Nucleus</location>
    </subcellularLocation>
</comment>
<dbReference type="Proteomes" id="UP001139887">
    <property type="component" value="Unassembled WGS sequence"/>
</dbReference>
<evidence type="ECO:0000256" key="5">
    <source>
        <dbReference type="ARBA" id="ARBA00023242"/>
    </source>
</evidence>
<dbReference type="SMART" id="SM01031">
    <property type="entry name" value="BHD_2"/>
    <property type="match status" value="1"/>
</dbReference>
<dbReference type="Pfam" id="PF10405">
    <property type="entry name" value="BHD_3"/>
    <property type="match status" value="1"/>
</dbReference>
<dbReference type="OrthoDB" id="300780at2759"/>
<dbReference type="AlphaFoldDB" id="A0A9W8IG97"/>
<dbReference type="InterPro" id="IPR018326">
    <property type="entry name" value="Rad4_beta-hairpin_dom1"/>
</dbReference>
<organism evidence="10 11">
    <name type="scientific">Coemansia brasiliensis</name>
    <dbReference type="NCBI Taxonomy" id="2650707"/>
    <lineage>
        <taxon>Eukaryota</taxon>
        <taxon>Fungi</taxon>
        <taxon>Fungi incertae sedis</taxon>
        <taxon>Zoopagomycota</taxon>
        <taxon>Kickxellomycotina</taxon>
        <taxon>Kickxellomycetes</taxon>
        <taxon>Kickxellales</taxon>
        <taxon>Kickxellaceae</taxon>
        <taxon>Coemansia</taxon>
    </lineage>
</organism>
<dbReference type="GO" id="GO:0003697">
    <property type="term" value="F:single-stranded DNA binding"/>
    <property type="evidence" value="ECO:0007669"/>
    <property type="project" value="TreeGrafter"/>
</dbReference>
<reference evidence="10" key="1">
    <citation type="submission" date="2022-07" db="EMBL/GenBank/DDBJ databases">
        <title>Phylogenomic reconstructions and comparative analyses of Kickxellomycotina fungi.</title>
        <authorList>
            <person name="Reynolds N.K."/>
            <person name="Stajich J.E."/>
            <person name="Barry K."/>
            <person name="Grigoriev I.V."/>
            <person name="Crous P."/>
            <person name="Smith M.E."/>
        </authorList>
    </citation>
    <scope>NUCLEOTIDE SEQUENCE</scope>
    <source>
        <strain evidence="10">NRRL 1566</strain>
    </source>
</reference>
<evidence type="ECO:0000256" key="6">
    <source>
        <dbReference type="SAM" id="MobiDB-lite"/>
    </source>
</evidence>
<comment type="caution">
    <text evidence="10">The sequence shown here is derived from an EMBL/GenBank/DDBJ whole genome shotgun (WGS) entry which is preliminary data.</text>
</comment>
<gene>
    <name evidence="10" type="ORF">IWW36_001684</name>
</gene>
<evidence type="ECO:0000313" key="10">
    <source>
        <dbReference type="EMBL" id="KAJ2850715.1"/>
    </source>
</evidence>
<evidence type="ECO:0000256" key="4">
    <source>
        <dbReference type="ARBA" id="ARBA00023204"/>
    </source>
</evidence>
<dbReference type="GO" id="GO:0006289">
    <property type="term" value="P:nucleotide-excision repair"/>
    <property type="evidence" value="ECO:0007669"/>
    <property type="project" value="InterPro"/>
</dbReference>
<evidence type="ECO:0000259" key="8">
    <source>
        <dbReference type="SMART" id="SM01031"/>
    </source>
</evidence>
<sequence length="639" mass="71769">MRDCEGSITETDICGQTGKQDAQQAIDMSSDDDEEFEEVPAYMYPAVTEGDSEDSMPELGTVELTVGESSEPVRKRRAVVTRRARMLRRSHHMVELICQQTAVQFMSHICNTQEVKARCLSLIPGSVVERIGEHQVPGKREIRRDWASADLHCFLSAFQALKIRQRQQCQGGQPIADEFGRFVERRTATQAWHQPMLLVSMLRLLTFDARLCVGLNPPALKLTVQESVEIERCCQSDIMLNQHTQQVYVQPPKSSRATSSGSPARKPGKAGQLWSTDAVPQYWCEVFNQVSEQWTPINAYSGTIERATQLTRTGRGSACAFAYILAVDGDGHVCDVTQRYSRDFVNVTQRQRLEGVSEREDPHAAAWWAQWLERWAAPAESARAQQEAAEMARRTQRSTMPRRLADFAHNPYYVLQRNLAQNEVIYPAEPIVGTVRGEHVFLRANVQRLRSQMAWLRMGRSVEEDAQPIKTVRQRAATARARQAMDAEVAAGREPLVALFGEWQTRPIRPPPVADGRVPRNDFGRVDLFTPAMLPAGAAHIRDPDASHVCTDLGIDCVPAVVGFDFRRGVSTPVFDGFVVPLDAADIITDALRSRRHEAAAQERADREQRAVHRWRRLLVALRVRAEVDATFATRSAAP</sequence>
<dbReference type="GO" id="GO:0000111">
    <property type="term" value="C:nucleotide-excision repair factor 2 complex"/>
    <property type="evidence" value="ECO:0007669"/>
    <property type="project" value="TreeGrafter"/>
</dbReference>
<dbReference type="Pfam" id="PF03835">
    <property type="entry name" value="Rad4"/>
    <property type="match status" value="1"/>
</dbReference>
<dbReference type="InterPro" id="IPR018325">
    <property type="entry name" value="Rad4/PNGase_transGLS-fold"/>
</dbReference>
<feature type="domain" description="Rad4 beta-hairpin" evidence="7">
    <location>
        <begin position="396"/>
        <end position="447"/>
    </location>
</feature>
<dbReference type="SMART" id="SM01030">
    <property type="entry name" value="BHD_1"/>
    <property type="match status" value="1"/>
</dbReference>
<feature type="compositionally biased region" description="Polar residues" evidence="6">
    <location>
        <begin position="248"/>
        <end position="262"/>
    </location>
</feature>
<keyword evidence="3" id="KW-0227">DNA damage</keyword>
<dbReference type="GO" id="GO:0071942">
    <property type="term" value="C:XPC complex"/>
    <property type="evidence" value="ECO:0007669"/>
    <property type="project" value="TreeGrafter"/>
</dbReference>
<keyword evidence="5" id="KW-0539">Nucleus</keyword>
<dbReference type="InterPro" id="IPR042488">
    <property type="entry name" value="Rad4_BHD3_sf"/>
</dbReference>
<dbReference type="GO" id="GO:0003684">
    <property type="term" value="F:damaged DNA binding"/>
    <property type="evidence" value="ECO:0007669"/>
    <property type="project" value="InterPro"/>
</dbReference>
<dbReference type="GO" id="GO:0006298">
    <property type="term" value="P:mismatch repair"/>
    <property type="evidence" value="ECO:0007669"/>
    <property type="project" value="TreeGrafter"/>
</dbReference>
<evidence type="ECO:0000256" key="3">
    <source>
        <dbReference type="ARBA" id="ARBA00022763"/>
    </source>
</evidence>
<dbReference type="InterPro" id="IPR018328">
    <property type="entry name" value="Rad4_beta-hairpin_dom3"/>
</dbReference>
<dbReference type="SUPFAM" id="SSF54001">
    <property type="entry name" value="Cysteine proteinases"/>
    <property type="match status" value="1"/>
</dbReference>
<feature type="domain" description="Rad4 beta-hairpin" evidence="8">
    <location>
        <begin position="449"/>
        <end position="511"/>
    </location>
</feature>
<dbReference type="InterPro" id="IPR038765">
    <property type="entry name" value="Papain-like_cys_pep_sf"/>
</dbReference>
<dbReference type="EMBL" id="JANBUW010000025">
    <property type="protein sequence ID" value="KAJ2850715.1"/>
    <property type="molecule type" value="Genomic_DNA"/>
</dbReference>
<dbReference type="SMART" id="SM01032">
    <property type="entry name" value="BHD_3"/>
    <property type="match status" value="1"/>
</dbReference>
<dbReference type="InterPro" id="IPR018327">
    <property type="entry name" value="BHD_2"/>
</dbReference>
<feature type="domain" description="Rad4 beta-hairpin" evidence="9">
    <location>
        <begin position="518"/>
        <end position="592"/>
    </location>
</feature>
<dbReference type="Gene3D" id="2.20.20.110">
    <property type="entry name" value="Rad4, beta-hairpin domain BHD1"/>
    <property type="match status" value="1"/>
</dbReference>
<feature type="region of interest" description="Disordered" evidence="6">
    <location>
        <begin position="248"/>
        <end position="271"/>
    </location>
</feature>
<dbReference type="Gene3D" id="3.90.260.10">
    <property type="entry name" value="Transglutaminase-like"/>
    <property type="match status" value="1"/>
</dbReference>
<dbReference type="InterPro" id="IPR004583">
    <property type="entry name" value="DNA_repair_Rad4"/>
</dbReference>
<keyword evidence="4" id="KW-0234">DNA repair</keyword>
<protein>
    <recommendedName>
        <fullName evidence="12">Rad4-domain-containing protein</fullName>
    </recommendedName>
</protein>
<dbReference type="PANTHER" id="PTHR12135:SF0">
    <property type="entry name" value="DNA REPAIR PROTEIN COMPLEMENTING XP-C CELLS"/>
    <property type="match status" value="1"/>
</dbReference>
<proteinExistence type="inferred from homology"/>
<dbReference type="Pfam" id="PF10403">
    <property type="entry name" value="BHD_1"/>
    <property type="match status" value="1"/>
</dbReference>
<evidence type="ECO:0000313" key="11">
    <source>
        <dbReference type="Proteomes" id="UP001139887"/>
    </source>
</evidence>
<evidence type="ECO:0000259" key="9">
    <source>
        <dbReference type="SMART" id="SM01032"/>
    </source>
</evidence>
<dbReference type="InterPro" id="IPR036985">
    <property type="entry name" value="Transglutaminase-like_sf"/>
</dbReference>
<name>A0A9W8IG97_9FUNG</name>